<dbReference type="OMA" id="QSMIRIY"/>
<dbReference type="RefSeq" id="XP_001829631.2">
    <property type="nucleotide sequence ID" value="XM_001829579.2"/>
</dbReference>
<dbReference type="SMART" id="SM00256">
    <property type="entry name" value="FBOX"/>
    <property type="match status" value="1"/>
</dbReference>
<dbReference type="VEuPathDB" id="FungiDB:CC1G_08786"/>
<dbReference type="InterPro" id="IPR036047">
    <property type="entry name" value="F-box-like_dom_sf"/>
</dbReference>
<dbReference type="OrthoDB" id="3045565at2759"/>
<dbReference type="InterPro" id="IPR001810">
    <property type="entry name" value="F-box_dom"/>
</dbReference>
<dbReference type="Gene3D" id="1.20.1280.50">
    <property type="match status" value="1"/>
</dbReference>
<evidence type="ECO:0000313" key="3">
    <source>
        <dbReference type="Proteomes" id="UP000001861"/>
    </source>
</evidence>
<dbReference type="AlphaFoldDB" id="A8N436"/>
<dbReference type="EMBL" id="AACS02000001">
    <property type="protein sequence ID" value="EAU92163.2"/>
    <property type="molecule type" value="Genomic_DNA"/>
</dbReference>
<evidence type="ECO:0000259" key="1">
    <source>
        <dbReference type="PROSITE" id="PS50181"/>
    </source>
</evidence>
<feature type="domain" description="F-box" evidence="1">
    <location>
        <begin position="39"/>
        <end position="85"/>
    </location>
</feature>
<name>A8N436_COPC7</name>
<sequence>MRAEAWFSRVIYPLDFDLRQVDRSMETVREDLSADSDGPTTLTSLPGELIVKIIECLEWTDILSLRQCCQPLYSLTKERSVWLALFHRYYETEFARPFFLPKPLSFCTAQDLESRILRWWLGLYRLPDTSLEPDDHPVADEFCFPRGLMPVGGYYLFQSEDGGLWYQRPSGLPRQLTPPAISLDGLSGNVYCSFDLLSGHIGDTPGQPSYTTIEDATFPTSFNMVTLGVYRKTSTSGSRIVYMSIIRVWQITVEYEGDEDEVSYTSRLLKTFIHPDPRGKAVECSLYGRHLAYRVALPPVDPFGWEDEDRELVCVQDWTVDSVDEPWDKFSPRIVFRVPDRTEGIFLLPNQHILVYAKGAGKVQLLDFKPLPPTHHPFPSYDNLPIASSAWEHWIHSALTHYAMRPFYIRNSIRFVIPNHDALTGVKIPLAALQGESNEVPEVLIFSKGHSVFCNATPGAMNPAPGYYNNNLKPG</sequence>
<dbReference type="InParanoid" id="A8N436"/>
<accession>A8N436</accession>
<gene>
    <name evidence="2" type="ORF">CC1G_08786</name>
</gene>
<reference evidence="2 3" key="1">
    <citation type="journal article" date="2010" name="Proc. Natl. Acad. Sci. U.S.A.">
        <title>Insights into evolution of multicellular fungi from the assembled chromosomes of the mushroom Coprinopsis cinerea (Coprinus cinereus).</title>
        <authorList>
            <person name="Stajich J.E."/>
            <person name="Wilke S.K."/>
            <person name="Ahren D."/>
            <person name="Au C.H."/>
            <person name="Birren B.W."/>
            <person name="Borodovsky M."/>
            <person name="Burns C."/>
            <person name="Canback B."/>
            <person name="Casselton L.A."/>
            <person name="Cheng C.K."/>
            <person name="Deng J."/>
            <person name="Dietrich F.S."/>
            <person name="Fargo D.C."/>
            <person name="Farman M.L."/>
            <person name="Gathman A.C."/>
            <person name="Goldberg J."/>
            <person name="Guigo R."/>
            <person name="Hoegger P.J."/>
            <person name="Hooker J.B."/>
            <person name="Huggins A."/>
            <person name="James T.Y."/>
            <person name="Kamada T."/>
            <person name="Kilaru S."/>
            <person name="Kodira C."/>
            <person name="Kues U."/>
            <person name="Kupfer D."/>
            <person name="Kwan H.S."/>
            <person name="Lomsadze A."/>
            <person name="Li W."/>
            <person name="Lilly W.W."/>
            <person name="Ma L.J."/>
            <person name="Mackey A.J."/>
            <person name="Manning G."/>
            <person name="Martin F."/>
            <person name="Muraguchi H."/>
            <person name="Natvig D.O."/>
            <person name="Palmerini H."/>
            <person name="Ramesh M.A."/>
            <person name="Rehmeyer C.J."/>
            <person name="Roe B.A."/>
            <person name="Shenoy N."/>
            <person name="Stanke M."/>
            <person name="Ter-Hovhannisyan V."/>
            <person name="Tunlid A."/>
            <person name="Velagapudi R."/>
            <person name="Vision T.J."/>
            <person name="Zeng Q."/>
            <person name="Zolan M.E."/>
            <person name="Pukkila P.J."/>
        </authorList>
    </citation>
    <scope>NUCLEOTIDE SEQUENCE [LARGE SCALE GENOMIC DNA]</scope>
    <source>
        <strain evidence="3">Okayama-7 / 130 / ATCC MYA-4618 / FGSC 9003</strain>
    </source>
</reference>
<dbReference type="Proteomes" id="UP000001861">
    <property type="component" value="Unassembled WGS sequence"/>
</dbReference>
<dbReference type="GeneID" id="6006064"/>
<comment type="caution">
    <text evidence="2">The sequence shown here is derived from an EMBL/GenBank/DDBJ whole genome shotgun (WGS) entry which is preliminary data.</text>
</comment>
<keyword evidence="3" id="KW-1185">Reference proteome</keyword>
<dbReference type="PROSITE" id="PS50181">
    <property type="entry name" value="FBOX"/>
    <property type="match status" value="1"/>
</dbReference>
<protein>
    <recommendedName>
        <fullName evidence="1">F-box domain-containing protein</fullName>
    </recommendedName>
</protein>
<dbReference type="SUPFAM" id="SSF81383">
    <property type="entry name" value="F-box domain"/>
    <property type="match status" value="1"/>
</dbReference>
<dbReference type="KEGG" id="cci:CC1G_08786"/>
<evidence type="ECO:0000313" key="2">
    <source>
        <dbReference type="EMBL" id="EAU92163.2"/>
    </source>
</evidence>
<organism evidence="2 3">
    <name type="scientific">Coprinopsis cinerea (strain Okayama-7 / 130 / ATCC MYA-4618 / FGSC 9003)</name>
    <name type="common">Inky cap fungus</name>
    <name type="synonym">Hormographiella aspergillata</name>
    <dbReference type="NCBI Taxonomy" id="240176"/>
    <lineage>
        <taxon>Eukaryota</taxon>
        <taxon>Fungi</taxon>
        <taxon>Dikarya</taxon>
        <taxon>Basidiomycota</taxon>
        <taxon>Agaricomycotina</taxon>
        <taxon>Agaricomycetes</taxon>
        <taxon>Agaricomycetidae</taxon>
        <taxon>Agaricales</taxon>
        <taxon>Agaricineae</taxon>
        <taxon>Psathyrellaceae</taxon>
        <taxon>Coprinopsis</taxon>
    </lineage>
</organism>
<dbReference type="HOGENOM" id="CLU_027282_0_0_1"/>
<proteinExistence type="predicted"/>